<keyword evidence="4 8" id="KW-0067">ATP-binding</keyword>
<evidence type="ECO:0000256" key="1">
    <source>
        <dbReference type="ARBA" id="ARBA00010871"/>
    </source>
</evidence>
<protein>
    <submittedName>
        <fullName evidence="10">D-alanine--D-alanine ligase</fullName>
    </submittedName>
</protein>
<feature type="domain" description="ATP-grasp" evidence="9">
    <location>
        <begin position="187"/>
        <end position="435"/>
    </location>
</feature>
<dbReference type="GO" id="GO:0008716">
    <property type="term" value="F:D-alanine-D-alanine ligase activity"/>
    <property type="evidence" value="ECO:0007669"/>
    <property type="project" value="InterPro"/>
</dbReference>
<dbReference type="InterPro" id="IPR011095">
    <property type="entry name" value="Dala_Dala_lig_C"/>
</dbReference>
<dbReference type="PROSITE" id="PS50975">
    <property type="entry name" value="ATP_GRASP"/>
    <property type="match status" value="2"/>
</dbReference>
<dbReference type="SUPFAM" id="SSF52440">
    <property type="entry name" value="PreATP-grasp domain"/>
    <property type="match status" value="2"/>
</dbReference>
<dbReference type="GO" id="GO:0046872">
    <property type="term" value="F:metal ion binding"/>
    <property type="evidence" value="ECO:0007669"/>
    <property type="project" value="InterPro"/>
</dbReference>
<name>A0A6A1WH28_9ROSI</name>
<evidence type="ECO:0000256" key="8">
    <source>
        <dbReference type="PROSITE-ProRule" id="PRU00409"/>
    </source>
</evidence>
<comment type="similarity">
    <text evidence="1">Belongs to the D-alanine--D-alanine ligase family.</text>
</comment>
<keyword evidence="3 8" id="KW-0547">Nucleotide-binding</keyword>
<accession>A0A6A1WH28</accession>
<evidence type="ECO:0000256" key="6">
    <source>
        <dbReference type="ARBA" id="ARBA00022984"/>
    </source>
</evidence>
<evidence type="ECO:0000256" key="4">
    <source>
        <dbReference type="ARBA" id="ARBA00022840"/>
    </source>
</evidence>
<dbReference type="FunFam" id="3.30.470.20:FF:000048">
    <property type="entry name" value="D-alanine--D-alanine ligase family"/>
    <property type="match status" value="1"/>
</dbReference>
<evidence type="ECO:0000313" key="11">
    <source>
        <dbReference type="Proteomes" id="UP000516437"/>
    </source>
</evidence>
<dbReference type="AlphaFoldDB" id="A0A6A1WH28"/>
<evidence type="ECO:0000313" key="10">
    <source>
        <dbReference type="EMBL" id="KAB1224521.1"/>
    </source>
</evidence>
<keyword evidence="11" id="KW-1185">Reference proteome</keyword>
<dbReference type="EMBL" id="RXIC02000020">
    <property type="protein sequence ID" value="KAB1224521.1"/>
    <property type="molecule type" value="Genomic_DNA"/>
</dbReference>
<gene>
    <name evidence="10" type="ORF">CJ030_MR2G016410</name>
</gene>
<dbReference type="InterPro" id="IPR011761">
    <property type="entry name" value="ATP-grasp"/>
</dbReference>
<dbReference type="Pfam" id="PF01820">
    <property type="entry name" value="Dala_Dala_lig_N"/>
    <property type="match status" value="2"/>
</dbReference>
<evidence type="ECO:0000256" key="2">
    <source>
        <dbReference type="ARBA" id="ARBA00022598"/>
    </source>
</evidence>
<evidence type="ECO:0000256" key="5">
    <source>
        <dbReference type="ARBA" id="ARBA00022960"/>
    </source>
</evidence>
<evidence type="ECO:0000259" key="9">
    <source>
        <dbReference type="PROSITE" id="PS50975"/>
    </source>
</evidence>
<dbReference type="SUPFAM" id="SSF56059">
    <property type="entry name" value="Glutathione synthetase ATP-binding domain-like"/>
    <property type="match status" value="2"/>
</dbReference>
<feature type="domain" description="ATP-grasp" evidence="9">
    <location>
        <begin position="876"/>
        <end position="941"/>
    </location>
</feature>
<reference evidence="10 11" key="1">
    <citation type="journal article" date="2019" name="Plant Biotechnol. J.">
        <title>The red bayberry genome and genetic basis of sex determination.</title>
        <authorList>
            <person name="Jia H.M."/>
            <person name="Jia H.J."/>
            <person name="Cai Q.L."/>
            <person name="Wang Y."/>
            <person name="Zhao H.B."/>
            <person name="Yang W.F."/>
            <person name="Wang G.Y."/>
            <person name="Li Y.H."/>
            <person name="Zhan D.L."/>
            <person name="Shen Y.T."/>
            <person name="Niu Q.F."/>
            <person name="Chang L."/>
            <person name="Qiu J."/>
            <person name="Zhao L."/>
            <person name="Xie H.B."/>
            <person name="Fu W.Y."/>
            <person name="Jin J."/>
            <person name="Li X.W."/>
            <person name="Jiao Y."/>
            <person name="Zhou C.C."/>
            <person name="Tu T."/>
            <person name="Chai C.Y."/>
            <person name="Gao J.L."/>
            <person name="Fan L.J."/>
            <person name="van de Weg E."/>
            <person name="Wang J.Y."/>
            <person name="Gao Z.S."/>
        </authorList>
    </citation>
    <scope>NUCLEOTIDE SEQUENCE [LARGE SCALE GENOMIC DNA]</scope>
    <source>
        <tissue evidence="10">Leaves</tissue>
    </source>
</reference>
<dbReference type="PANTHER" id="PTHR23132:SF0">
    <property type="entry name" value="D-ALANINE-D-ALANINE LIGASE FAMILY"/>
    <property type="match status" value="1"/>
</dbReference>
<dbReference type="FunFam" id="3.30.470.20:FF:000061">
    <property type="entry name" value="D-alanine-D-alanine ligase family"/>
    <property type="match status" value="1"/>
</dbReference>
<keyword evidence="2 10" id="KW-0436">Ligase</keyword>
<keyword evidence="6" id="KW-0573">Peptidoglycan synthesis</keyword>
<dbReference type="GO" id="GO:0005524">
    <property type="term" value="F:ATP binding"/>
    <property type="evidence" value="ECO:0007669"/>
    <property type="project" value="UniProtKB-UniRule"/>
</dbReference>
<dbReference type="Gene3D" id="3.30.1490.20">
    <property type="entry name" value="ATP-grasp fold, A domain"/>
    <property type="match status" value="1"/>
</dbReference>
<dbReference type="InterPro" id="IPR011127">
    <property type="entry name" value="Dala_Dala_lig_N"/>
</dbReference>
<dbReference type="GO" id="GO:0008360">
    <property type="term" value="P:regulation of cell shape"/>
    <property type="evidence" value="ECO:0007669"/>
    <property type="project" value="UniProtKB-KW"/>
</dbReference>
<dbReference type="PROSITE" id="PS00843">
    <property type="entry name" value="DALA_DALA_LIGASE_1"/>
    <property type="match status" value="2"/>
</dbReference>
<dbReference type="GO" id="GO:0009507">
    <property type="term" value="C:chloroplast"/>
    <property type="evidence" value="ECO:0007669"/>
    <property type="project" value="TreeGrafter"/>
</dbReference>
<comment type="caution">
    <text evidence="10">The sequence shown here is derived from an EMBL/GenBank/DDBJ whole genome shotgun (WGS) entry which is preliminary data.</text>
</comment>
<dbReference type="FunFam" id="3.40.50.20:FF:000028">
    <property type="entry name" value="D-alanine-D-alanine ligase family"/>
    <property type="match status" value="1"/>
</dbReference>
<dbReference type="InterPro" id="IPR000291">
    <property type="entry name" value="D-Ala_lig_Van_CS"/>
</dbReference>
<dbReference type="PANTHER" id="PTHR23132">
    <property type="entry name" value="D-ALANINE--D-ALANINE LIGASE"/>
    <property type="match status" value="1"/>
</dbReference>
<dbReference type="OrthoDB" id="2013972at2759"/>
<dbReference type="Gene3D" id="3.30.470.20">
    <property type="entry name" value="ATP-grasp fold, B domain"/>
    <property type="match status" value="2"/>
</dbReference>
<evidence type="ECO:0000256" key="3">
    <source>
        <dbReference type="ARBA" id="ARBA00022741"/>
    </source>
</evidence>
<dbReference type="Pfam" id="PF07478">
    <property type="entry name" value="Dala_Dala_lig_C"/>
    <property type="match status" value="2"/>
</dbReference>
<dbReference type="Proteomes" id="UP000516437">
    <property type="component" value="Chromosome 2"/>
</dbReference>
<keyword evidence="5" id="KW-0133">Cell shape</keyword>
<organism evidence="10 11">
    <name type="scientific">Morella rubra</name>
    <name type="common">Chinese bayberry</name>
    <dbReference type="NCBI Taxonomy" id="262757"/>
    <lineage>
        <taxon>Eukaryota</taxon>
        <taxon>Viridiplantae</taxon>
        <taxon>Streptophyta</taxon>
        <taxon>Embryophyta</taxon>
        <taxon>Tracheophyta</taxon>
        <taxon>Spermatophyta</taxon>
        <taxon>Magnoliopsida</taxon>
        <taxon>eudicotyledons</taxon>
        <taxon>Gunneridae</taxon>
        <taxon>Pentapetalae</taxon>
        <taxon>rosids</taxon>
        <taxon>fabids</taxon>
        <taxon>Fagales</taxon>
        <taxon>Myricaceae</taxon>
        <taxon>Morella</taxon>
    </lineage>
</organism>
<proteinExistence type="inferred from homology"/>
<dbReference type="InterPro" id="IPR016185">
    <property type="entry name" value="PreATP-grasp_dom_sf"/>
</dbReference>
<keyword evidence="7" id="KW-0961">Cell wall biogenesis/degradation</keyword>
<dbReference type="PROSITE" id="PS00844">
    <property type="entry name" value="DALA_DALA_LIGASE_2"/>
    <property type="match status" value="1"/>
</dbReference>
<dbReference type="GO" id="GO:0071555">
    <property type="term" value="P:cell wall organization"/>
    <property type="evidence" value="ECO:0007669"/>
    <property type="project" value="UniProtKB-KW"/>
</dbReference>
<sequence length="945" mass="104316">MASIAHSSNLALLRKKLQNDMQTLFTAQKSFVLSPNFVRLSNKSDGYSQARRSGFGVARATAEVVDDRVVEKEDRAEERGRVLRVGLICGGPSAERGISLNSARSVLDHIQGEDLHVSCYYIDCNLNAYAISSSQAYSNTPADFDFKLENLAQGFRSLSEFAEHLAASVDIVFPAIHGRFGEDGGIQGLLEEYGIPFVGTGSNECLQAFDKASEKNDSELSKWFARNQLNHYSGKVVVKPARAGSSIGVKVAYGVHDSLAKAKEIVSEGIDDRVLVEMFLEGGSEFTAIVLDVGSGLHCHPVVLLPTEVELRFHGSGDAKEKDAIFNYRRKYLPTQQVAYHTPPRFPINVIESIREGASLLFQRLGLRDFARIDGWFLPNSVHMLLSSNSKFGRTESGNVIFTDINLISGMEQTSFLFQQASKVTVLIMFLMLLLNLKEVTLSNIQVGFSHSNILRTIIYRACIRFPSLASFCSGSSHLPRRSKSSQINELFSNRTKRKVFVIFGGDTSERQVSLMSGTNVWLNLQAFDDNMAETDIDDFHIIKLCYSLVLRHTTEEVIAACIEAIEPARAALTSQFRNRVINDLMEGLAKHDWFTGFDIADEQPMQFSVEQWIKHAKELQATVFIAVHGGIGEDGTLQALLEAEGISYTGPGVIPSKTCMDKVATSLALNHLATRGVLTINNDVRKKEDLLNIPTVDIWHDLTSKLQCETLCVKPARDGCSTGVARLCCANDLAVYVKALEDCLPRIPSNSFSKAHGTIEMPNPSPNLVIFEPFIETDEIIVSSKATNENGHRLMWKGHSRWVEVTVGVVGKCGSMHSLSPSVTVKESGDILSLEEKFQDITCLTGGTGINLTPPPMSIISKKALERCKEHIELIANTLQLEGFSRIDAFVNVDSGEVLIIEVNTVPGMTPSTVLIHQALAEEPPMYPRQFFRMLLDLALERSK</sequence>
<dbReference type="InterPro" id="IPR013815">
    <property type="entry name" value="ATP_grasp_subdomain_1"/>
</dbReference>
<dbReference type="Gene3D" id="3.40.50.20">
    <property type="match status" value="2"/>
</dbReference>
<dbReference type="FunFam" id="3.40.50.20:FF:000027">
    <property type="entry name" value="D-alanine-D-alanine ligase family"/>
    <property type="match status" value="1"/>
</dbReference>
<evidence type="ECO:0000256" key="7">
    <source>
        <dbReference type="ARBA" id="ARBA00023316"/>
    </source>
</evidence>